<keyword evidence="6" id="KW-0378">Hydrolase</keyword>
<comment type="catalytic activity">
    <reaction evidence="2 6">
        <text>glutathione + H2O = L-cysteinylglycine + L-glutamate</text>
        <dbReference type="Rhea" id="RHEA:28807"/>
        <dbReference type="ChEBI" id="CHEBI:15377"/>
        <dbReference type="ChEBI" id="CHEBI:29985"/>
        <dbReference type="ChEBI" id="CHEBI:57925"/>
        <dbReference type="ChEBI" id="CHEBI:61694"/>
        <dbReference type="EC" id="3.4.19.13"/>
    </reaction>
</comment>
<accession>A0AAU7X8L2</accession>
<evidence type="ECO:0000256" key="2">
    <source>
        <dbReference type="ARBA" id="ARBA00001089"/>
    </source>
</evidence>
<feature type="active site" description="Nucleophile" evidence="4">
    <location>
        <position position="349"/>
    </location>
</feature>
<evidence type="ECO:0000256" key="1">
    <source>
        <dbReference type="ARBA" id="ARBA00001049"/>
    </source>
</evidence>
<dbReference type="Gene3D" id="3.60.20.40">
    <property type="match status" value="1"/>
</dbReference>
<dbReference type="GO" id="GO:0006751">
    <property type="term" value="P:glutathione catabolic process"/>
    <property type="evidence" value="ECO:0007669"/>
    <property type="project" value="UniProtKB-UniRule"/>
</dbReference>
<evidence type="ECO:0000256" key="3">
    <source>
        <dbReference type="ARBA" id="ARBA00047417"/>
    </source>
</evidence>
<proteinExistence type="inferred from homology"/>
<dbReference type="EC" id="2.3.2.2" evidence="6"/>
<dbReference type="Pfam" id="PF01019">
    <property type="entry name" value="G_glu_transpept"/>
    <property type="match status" value="1"/>
</dbReference>
<dbReference type="InterPro" id="IPR043138">
    <property type="entry name" value="GGT_lsub"/>
</dbReference>
<dbReference type="RefSeq" id="WP_407049264.1">
    <property type="nucleotide sequence ID" value="NZ_CP158568.1"/>
</dbReference>
<dbReference type="GO" id="GO:0103068">
    <property type="term" value="F:leukotriene C4 gamma-glutamyl transferase activity"/>
    <property type="evidence" value="ECO:0007669"/>
    <property type="project" value="UniProtKB-EC"/>
</dbReference>
<comment type="similarity">
    <text evidence="6">Belongs to the gamma-glutamyltransferase family.</text>
</comment>
<name>A0AAU7X8L2_9HYPH</name>
<evidence type="ECO:0000256" key="6">
    <source>
        <dbReference type="RuleBase" id="RU368036"/>
    </source>
</evidence>
<comment type="pathway">
    <text evidence="6">Sulfur metabolism; glutathione metabolism.</text>
</comment>
<dbReference type="EC" id="3.4.19.13" evidence="6"/>
<comment type="subunit">
    <text evidence="6">This enzyme consists of two polypeptide chains, which are synthesized in precursor form from a single polypeptide.</text>
</comment>
<keyword evidence="6" id="KW-0865">Zymogen</keyword>
<dbReference type="Gene3D" id="1.10.246.130">
    <property type="match status" value="1"/>
</dbReference>
<reference evidence="7" key="1">
    <citation type="submission" date="2024-06" db="EMBL/GenBank/DDBJ databases">
        <title>Methylostella associata gen. nov., sp. nov., a novel Ancalomicrobiaceae-affiliated facultatively methylotrophic bacteria that feed on methanotrophs of the genus Methylococcus.</title>
        <authorList>
            <person name="Saltykova V."/>
            <person name="Danilova O.V."/>
            <person name="Oshkin I.Y."/>
            <person name="Belova S.E."/>
            <person name="Pimenov N.V."/>
            <person name="Dedysh S.N."/>
        </authorList>
    </citation>
    <scope>NUCLEOTIDE SEQUENCE</scope>
    <source>
        <strain evidence="7">S20</strain>
    </source>
</reference>
<keyword evidence="6 7" id="KW-0808">Transferase</keyword>
<dbReference type="PANTHER" id="PTHR43881:SF1">
    <property type="entry name" value="GAMMA-GLUTAMYLTRANSPEPTIDASE (AFU_ORTHOLOGUE AFUA_4G13580)"/>
    <property type="match status" value="1"/>
</dbReference>
<keyword evidence="6 7" id="KW-0012">Acyltransferase</keyword>
<evidence type="ECO:0000313" key="7">
    <source>
        <dbReference type="EMBL" id="XBY44170.1"/>
    </source>
</evidence>
<dbReference type="AlphaFoldDB" id="A0AAU7X8L2"/>
<keyword evidence="6" id="KW-0317">Glutathione biosynthesis</keyword>
<dbReference type="EMBL" id="CP158568">
    <property type="protein sequence ID" value="XBY44170.1"/>
    <property type="molecule type" value="Genomic_DNA"/>
</dbReference>
<gene>
    <name evidence="7" type="primary">ggt</name>
    <name evidence="7" type="ORF">ABS361_19335</name>
</gene>
<dbReference type="SUPFAM" id="SSF56235">
    <property type="entry name" value="N-terminal nucleophile aminohydrolases (Ntn hydrolases)"/>
    <property type="match status" value="1"/>
</dbReference>
<organism evidence="7">
    <name type="scientific">Methyloraptor flagellatus</name>
    <dbReference type="NCBI Taxonomy" id="3162530"/>
    <lineage>
        <taxon>Bacteria</taxon>
        <taxon>Pseudomonadati</taxon>
        <taxon>Pseudomonadota</taxon>
        <taxon>Alphaproteobacteria</taxon>
        <taxon>Hyphomicrobiales</taxon>
        <taxon>Ancalomicrobiaceae</taxon>
        <taxon>Methyloraptor</taxon>
    </lineage>
</organism>
<dbReference type="PANTHER" id="PTHR43881">
    <property type="entry name" value="GAMMA-GLUTAMYLTRANSPEPTIDASE (AFU_ORTHOLOGUE AFUA_4G13580)"/>
    <property type="match status" value="1"/>
</dbReference>
<protein>
    <recommendedName>
        <fullName evidence="6">Glutathione hydrolase proenzyme</fullName>
        <ecNumber evidence="6">2.3.2.2</ecNumber>
        <ecNumber evidence="6">3.4.19.13</ecNumber>
    </recommendedName>
    <component>
        <recommendedName>
            <fullName evidence="6">Glutathione hydrolase large chain</fullName>
        </recommendedName>
    </component>
    <component>
        <recommendedName>
            <fullName evidence="6">Glutathione hydrolase small chain</fullName>
        </recommendedName>
    </component>
</protein>
<comment type="catalytic activity">
    <reaction evidence="3 6">
        <text>an N-terminal (5-L-glutamyl)-[peptide] + an alpha-amino acid = 5-L-glutamyl amino acid + an N-terminal L-alpha-aminoacyl-[peptide]</text>
        <dbReference type="Rhea" id="RHEA:23904"/>
        <dbReference type="Rhea" id="RHEA-COMP:9780"/>
        <dbReference type="Rhea" id="RHEA-COMP:9795"/>
        <dbReference type="ChEBI" id="CHEBI:77644"/>
        <dbReference type="ChEBI" id="CHEBI:78597"/>
        <dbReference type="ChEBI" id="CHEBI:78599"/>
        <dbReference type="ChEBI" id="CHEBI:78608"/>
        <dbReference type="EC" id="2.3.2.2"/>
    </reaction>
</comment>
<evidence type="ECO:0000256" key="5">
    <source>
        <dbReference type="PIRSR" id="PIRSR600101-2"/>
    </source>
</evidence>
<dbReference type="KEGG" id="mflg:ABS361_19335"/>
<comment type="catalytic activity">
    <reaction evidence="1 6">
        <text>an S-substituted glutathione + H2O = an S-substituted L-cysteinylglycine + L-glutamate</text>
        <dbReference type="Rhea" id="RHEA:59468"/>
        <dbReference type="ChEBI" id="CHEBI:15377"/>
        <dbReference type="ChEBI" id="CHEBI:29985"/>
        <dbReference type="ChEBI" id="CHEBI:90779"/>
        <dbReference type="ChEBI" id="CHEBI:143103"/>
        <dbReference type="EC" id="3.4.19.13"/>
    </reaction>
</comment>
<dbReference type="PRINTS" id="PR01210">
    <property type="entry name" value="GGTRANSPTASE"/>
</dbReference>
<feature type="binding site" evidence="5">
    <location>
        <position position="432"/>
    </location>
    <ligand>
        <name>L-glutamate</name>
        <dbReference type="ChEBI" id="CHEBI:29985"/>
    </ligand>
</feature>
<dbReference type="InterPro" id="IPR029055">
    <property type="entry name" value="Ntn_hydrolases_N"/>
</dbReference>
<dbReference type="InterPro" id="IPR000101">
    <property type="entry name" value="GGT_peptidase"/>
</dbReference>
<dbReference type="InterPro" id="IPR043137">
    <property type="entry name" value="GGT_ssub_C"/>
</dbReference>
<dbReference type="GO" id="GO:0006750">
    <property type="term" value="P:glutathione biosynthetic process"/>
    <property type="evidence" value="ECO:0007669"/>
    <property type="project" value="UniProtKB-KW"/>
</dbReference>
<dbReference type="NCBIfam" id="TIGR00066">
    <property type="entry name" value="g_glut_trans"/>
    <property type="match status" value="1"/>
</dbReference>
<dbReference type="InterPro" id="IPR052896">
    <property type="entry name" value="GGT-like_enzyme"/>
</dbReference>
<evidence type="ECO:0000256" key="4">
    <source>
        <dbReference type="PIRSR" id="PIRSR600101-1"/>
    </source>
</evidence>
<dbReference type="GO" id="GO:0036374">
    <property type="term" value="F:glutathione hydrolase activity"/>
    <property type="evidence" value="ECO:0007669"/>
    <property type="project" value="UniProtKB-UniRule"/>
</dbReference>
<comment type="PTM">
    <text evidence="6">Cleaved by autocatalysis into a large and a small subunit.</text>
</comment>
<sequence length="529" mass="56132">MRDFQFPGRSPAMATEGMAATSHPLASATALDVLRRGGNAVDAAVAASAVLAVVEPHMTGLGGDCFAIISTPDGGLHGLNGSGRAAKGAEANWFVERGIDKIETESVHAVTAPGSVAAWAHLLEKHGTWDIGRALEPAIRYAEHGFPVTPRVAHDWAGDLGKLAANPGATMHYLKNGATPVAGDLWRLPALARTLKIVAEKGARAFYEGEIADDIAATIKALGGHLDADDLAATEATDVTPVTSTYRDMEIAEIPPNGQGITALVMLNILKRFDLASLDPHGPERFHLEFEAGRLAYAVRDAFISDPAHMRAPVDVLISDGYGAGLADRISRESRLADVTPEKIPEADTVYLTVVDRDQRAISFINSVYSHFGSGIVTEKTGLVLQNRGACFVVDPKHPNCIGPRKRPMHTIIPGFALRKGRPVMPFGVMGGAYQAVGHAHLISNIVDYGMDPQEALDFPRLFWAADRTTAAAERSIPAATVEGLKARGHQVVTEKNAIGGGQAIFIDHERGVLIGGSDPRKDGCAIGY</sequence>